<reference evidence="1 2" key="1">
    <citation type="journal article" date="2019" name="Sci. Rep.">
        <title>Orb-weaving spider Araneus ventricosus genome elucidates the spidroin gene catalogue.</title>
        <authorList>
            <person name="Kono N."/>
            <person name="Nakamura H."/>
            <person name="Ohtoshi R."/>
            <person name="Moran D.A.P."/>
            <person name="Shinohara A."/>
            <person name="Yoshida Y."/>
            <person name="Fujiwara M."/>
            <person name="Mori M."/>
            <person name="Tomita M."/>
            <person name="Arakawa K."/>
        </authorList>
    </citation>
    <scope>NUCLEOTIDE SEQUENCE [LARGE SCALE GENOMIC DNA]</scope>
</reference>
<sequence>MSRRKRKIIKKSPQRGTGCFLLQVHQVRYGNGCHITTAGATLYPCSSKPAVPSDKQDPNAWGLFIILPRSRLFPLNGFGAEFIMHRRKIANCETHYNKPPRATSERTTAPFRAIMVLHISTTTDSLRTKIRNRAARLGW</sequence>
<gene>
    <name evidence="1" type="ORF">AVEN_6129_1</name>
</gene>
<accession>A0A4Y2G424</accession>
<protein>
    <submittedName>
        <fullName evidence="1">Uncharacterized protein</fullName>
    </submittedName>
</protein>
<dbReference type="AlphaFoldDB" id="A0A4Y2G424"/>
<evidence type="ECO:0000313" key="1">
    <source>
        <dbReference type="EMBL" id="GBM47445.1"/>
    </source>
</evidence>
<organism evidence="1 2">
    <name type="scientific">Araneus ventricosus</name>
    <name type="common">Orbweaver spider</name>
    <name type="synonym">Epeira ventricosa</name>
    <dbReference type="NCBI Taxonomy" id="182803"/>
    <lineage>
        <taxon>Eukaryota</taxon>
        <taxon>Metazoa</taxon>
        <taxon>Ecdysozoa</taxon>
        <taxon>Arthropoda</taxon>
        <taxon>Chelicerata</taxon>
        <taxon>Arachnida</taxon>
        <taxon>Araneae</taxon>
        <taxon>Araneomorphae</taxon>
        <taxon>Entelegynae</taxon>
        <taxon>Araneoidea</taxon>
        <taxon>Araneidae</taxon>
        <taxon>Araneus</taxon>
    </lineage>
</organism>
<dbReference type="Proteomes" id="UP000499080">
    <property type="component" value="Unassembled WGS sequence"/>
</dbReference>
<name>A0A4Y2G424_ARAVE</name>
<dbReference type="EMBL" id="BGPR01001180">
    <property type="protein sequence ID" value="GBM47445.1"/>
    <property type="molecule type" value="Genomic_DNA"/>
</dbReference>
<keyword evidence="2" id="KW-1185">Reference proteome</keyword>
<proteinExistence type="predicted"/>
<comment type="caution">
    <text evidence="1">The sequence shown here is derived from an EMBL/GenBank/DDBJ whole genome shotgun (WGS) entry which is preliminary data.</text>
</comment>
<evidence type="ECO:0000313" key="2">
    <source>
        <dbReference type="Proteomes" id="UP000499080"/>
    </source>
</evidence>